<feature type="compositionally biased region" description="Polar residues" evidence="1">
    <location>
        <begin position="1273"/>
        <end position="1285"/>
    </location>
</feature>
<evidence type="ECO:0000256" key="2">
    <source>
        <dbReference type="SAM" id="SignalP"/>
    </source>
</evidence>
<feature type="compositionally biased region" description="Low complexity" evidence="1">
    <location>
        <begin position="594"/>
        <end position="605"/>
    </location>
</feature>
<feature type="compositionally biased region" description="Polar residues" evidence="1">
    <location>
        <begin position="940"/>
        <end position="960"/>
    </location>
</feature>
<dbReference type="PANTHER" id="PTHR23197:SF10">
    <property type="entry name" value="TARGET OF NESH-SH3"/>
    <property type="match status" value="1"/>
</dbReference>
<feature type="compositionally biased region" description="Basic and acidic residues" evidence="1">
    <location>
        <begin position="1080"/>
        <end position="1094"/>
    </location>
</feature>
<feature type="domain" description="Fibronectin type-III" evidence="3">
    <location>
        <begin position="1195"/>
        <end position="1286"/>
    </location>
</feature>
<feature type="compositionally biased region" description="Pro residues" evidence="1">
    <location>
        <begin position="362"/>
        <end position="373"/>
    </location>
</feature>
<feature type="domain" description="Fibronectin type-III" evidence="3">
    <location>
        <begin position="126"/>
        <end position="225"/>
    </location>
</feature>
<sequence>MMMRMQQNSRSFLVLLLMVFIIGIVLSGPSTPRRSRVRRQNMKVRINATGDTIVMKFLRPNPDTKLEGYILGYGSSMFSKQFIQLPENGQPYETEFDAEPKYLIAVQPIPINEVKKQCTGKVEIQKPLHLVIGSVTPTSVLLSWGTLLKTPYDSNIMDDCLEDGHYTVRYRERNRKWNYQTCPTSDTVIDNLKPHALYEFAVQPNSKDTNGIWSKPVLYNNSKSGLEERAARNIFKVPGKPGAKSFHPPPALNNRTMGRVLVNRIIAPKTTLAPTTTTRQESLSTPGPTPPVVTKLPIDNPREGDLHKSVLPPFLDFPLAPKLNTQLVTPTAVNKHGVHHQNLSQKKPNTQTLTPMWLQPHYRPPPLPKPQPEQPQQKPSTEVQTQTTSYSKTEPHTQPIKHVNQTKLQTQSTSQVILQLQPQPKPTSQVLLQFQPQPKPTSQVKSQLKPQPKPTSQLKPQPKSTSQLIPQLKPQRKPKPTSQIISNLKPQPKSTSQLIPQFQPQPKQTSQIISNLKPQPKPTSQIISNLKPQPKPKSQLILLPQPQPTFQFIPQTQPQPTHQLTSQTIPKTKPQSQLTSQHIVQAQSQPQLTSQPIPKSQPQPQLTSQHILQAQSQPQPTSQVIPTTQPQHISTSQHIFQTQFQKQPQPTSQPIPMSQPQPQSTSQHFPQLWPQHQPTLQVKPQIQPPTSKTIPQTPSQTQPQSPLQPKFQTQAPSQSHQKPDIASDKQTTTTFKADSPAKPTPHHNQKTQNKTQPQLKTPTQPRPLVQPSPQTTMMAYAHTSSLAPNKITHTQPDLPKNHIQPQPQSWSTTQPQTQTQPQTKINIPKKAKKQPRTKPKRQPNPKKQPQPSSKPNPKPLVPKKHPKPQTHTQPENQPKPHQKKQTKFQARDQEKSHAKQPPPQSQPPVKTQTQSQPEPLPKSRLPSMPQTHLQLGLPFQPQTRTYSDPTKVTPRQTVPTAPSPPEEGKPLPRPALATEKAGSYNHGTGSLRPSIAEVPRPPIRSTFPAAGRNSTRTRVPNNSHTRGGGPSKISHSSSSPRAKDGGPNALPKPMVWTKEHPGRHPPIPDNKKPNQVGKPTDNDKPMDLKHGDKESILKPFPRVTAKPKQERRQQTTTSAPAVNSSQFEVYENSSIFRPLPTSDVDITGKKRFIGPHVTYKTGKTAEEPCSITSSLAYFPDEEGSDLNVTGPPRIPPTNLTVVTVEGCPYFVILNWTKTDNETREYEVESTTKGPNGEEVSIQTTNQTHTAVENLQPESSYEFKVTPKNELGTGPSTDPVSFNTESADPRVSEYVPGKDAIWTQFPFKSDAYSECNGKQFVKRTWYRKFVGIQLCNSLRYKIYLSDSLNGKFYNIGDQTGHGEDHCQFVDSFLDGRTGTQMFADQLPSRLGYFRAMRQEPVHFGEIGGKSHVTYVGWYECGTPIPGRW</sequence>
<feature type="compositionally biased region" description="Polar residues" evidence="1">
    <location>
        <begin position="341"/>
        <end position="354"/>
    </location>
</feature>
<feature type="region of interest" description="Disordered" evidence="1">
    <location>
        <begin position="787"/>
        <end position="1094"/>
    </location>
</feature>
<feature type="signal peptide" evidence="2">
    <location>
        <begin position="1"/>
        <end position="27"/>
    </location>
</feature>
<dbReference type="PANTHER" id="PTHR23197">
    <property type="entry name" value="TARSH-RELATED FIBRONECTIN DOMAIN-CONTAINING"/>
    <property type="match status" value="1"/>
</dbReference>
<feature type="compositionally biased region" description="Low complexity" evidence="1">
    <location>
        <begin position="907"/>
        <end position="917"/>
    </location>
</feature>
<evidence type="ECO:0000313" key="4">
    <source>
        <dbReference type="EMBL" id="KAG7502771.1"/>
    </source>
</evidence>
<feature type="chain" id="PRO_5043484807" evidence="2">
    <location>
        <begin position="28"/>
        <end position="1427"/>
    </location>
</feature>
<dbReference type="Pfam" id="PF00041">
    <property type="entry name" value="fn3"/>
    <property type="match status" value="2"/>
</dbReference>
<evidence type="ECO:0000259" key="3">
    <source>
        <dbReference type="PROSITE" id="PS50853"/>
    </source>
</evidence>
<feature type="region of interest" description="Disordered" evidence="1">
    <location>
        <begin position="436"/>
        <end position="772"/>
    </location>
</feature>
<organism evidence="4 5">
    <name type="scientific">Solea senegalensis</name>
    <name type="common">Senegalese sole</name>
    <dbReference type="NCBI Taxonomy" id="28829"/>
    <lineage>
        <taxon>Eukaryota</taxon>
        <taxon>Metazoa</taxon>
        <taxon>Chordata</taxon>
        <taxon>Craniata</taxon>
        <taxon>Vertebrata</taxon>
        <taxon>Euteleostomi</taxon>
        <taxon>Actinopterygii</taxon>
        <taxon>Neopterygii</taxon>
        <taxon>Teleostei</taxon>
        <taxon>Neoteleostei</taxon>
        <taxon>Acanthomorphata</taxon>
        <taxon>Carangaria</taxon>
        <taxon>Pleuronectiformes</taxon>
        <taxon>Pleuronectoidei</taxon>
        <taxon>Soleidae</taxon>
        <taxon>Solea</taxon>
    </lineage>
</organism>
<dbReference type="SMART" id="SM00060">
    <property type="entry name" value="FN3"/>
    <property type="match status" value="1"/>
</dbReference>
<feature type="compositionally biased region" description="Polar residues" evidence="1">
    <location>
        <begin position="1012"/>
        <end position="1025"/>
    </location>
</feature>
<dbReference type="GO" id="GO:0010811">
    <property type="term" value="P:positive regulation of cell-substrate adhesion"/>
    <property type="evidence" value="ECO:0007669"/>
    <property type="project" value="TreeGrafter"/>
</dbReference>
<feature type="compositionally biased region" description="Polar residues" evidence="1">
    <location>
        <begin position="380"/>
        <end position="392"/>
    </location>
</feature>
<evidence type="ECO:0000256" key="1">
    <source>
        <dbReference type="SAM" id="MobiDB-lite"/>
    </source>
</evidence>
<feature type="region of interest" description="Disordered" evidence="1">
    <location>
        <begin position="335"/>
        <end position="400"/>
    </location>
</feature>
<feature type="compositionally biased region" description="Low complexity" evidence="1">
    <location>
        <begin position="804"/>
        <end position="823"/>
    </location>
</feature>
<feature type="compositionally biased region" description="Polar residues" evidence="1">
    <location>
        <begin position="606"/>
        <end position="635"/>
    </location>
</feature>
<feature type="compositionally biased region" description="Polar residues" evidence="1">
    <location>
        <begin position="750"/>
        <end position="763"/>
    </location>
</feature>
<feature type="region of interest" description="Disordered" evidence="1">
    <location>
        <begin position="1265"/>
        <end position="1289"/>
    </location>
</feature>
<feature type="compositionally biased region" description="Polar residues" evidence="1">
    <location>
        <begin position="569"/>
        <end position="593"/>
    </location>
</feature>
<dbReference type="PROSITE" id="PS50853">
    <property type="entry name" value="FN3"/>
    <property type="match status" value="2"/>
</dbReference>
<feature type="compositionally biased region" description="Low complexity" evidence="1">
    <location>
        <begin position="530"/>
        <end position="568"/>
    </location>
</feature>
<dbReference type="InterPro" id="IPR049109">
    <property type="entry name" value="TARSH/FNDC1_C"/>
</dbReference>
<proteinExistence type="predicted"/>
<reference evidence="4 5" key="1">
    <citation type="journal article" date="2021" name="Sci. Rep.">
        <title>Chromosome anchoring in Senegalese sole (Solea senegalensis) reveals sex-associated markers and genome rearrangements in flatfish.</title>
        <authorList>
            <person name="Guerrero-Cozar I."/>
            <person name="Gomez-Garrido J."/>
            <person name="Berbel C."/>
            <person name="Martinez-Blanch J.F."/>
            <person name="Alioto T."/>
            <person name="Claros M.G."/>
            <person name="Gagnaire P.A."/>
            <person name="Manchado M."/>
        </authorList>
    </citation>
    <scope>NUCLEOTIDE SEQUENCE [LARGE SCALE GENOMIC DNA]</scope>
    <source>
        <strain evidence="4">Sse05_10M</strain>
    </source>
</reference>
<feature type="compositionally biased region" description="Basic residues" evidence="1">
    <location>
        <begin position="827"/>
        <end position="844"/>
    </location>
</feature>
<feature type="region of interest" description="Disordered" evidence="1">
    <location>
        <begin position="271"/>
        <end position="293"/>
    </location>
</feature>
<feature type="compositionally biased region" description="Polar residues" evidence="1">
    <location>
        <begin position="436"/>
        <end position="469"/>
    </location>
</feature>
<protein>
    <submittedName>
        <fullName evidence="4">Target of Nesh-SH3-like isoform X1</fullName>
    </submittedName>
</protein>
<comment type="caution">
    <text evidence="4">The sequence shown here is derived from an EMBL/GenBank/DDBJ whole genome shotgun (WGS) entry which is preliminary data.</text>
</comment>
<feature type="compositionally biased region" description="Polar residues" evidence="1">
    <location>
        <begin position="711"/>
        <end position="720"/>
    </location>
</feature>
<dbReference type="Proteomes" id="UP000693946">
    <property type="component" value="Linkage Group LG2"/>
</dbReference>
<dbReference type="GO" id="GO:0030198">
    <property type="term" value="P:extracellular matrix organization"/>
    <property type="evidence" value="ECO:0007669"/>
    <property type="project" value="TreeGrafter"/>
</dbReference>
<dbReference type="InterPro" id="IPR003961">
    <property type="entry name" value="FN3_dom"/>
</dbReference>
<evidence type="ECO:0000313" key="5">
    <source>
        <dbReference type="Proteomes" id="UP000693946"/>
    </source>
</evidence>
<name>A0AAV6RFN0_SOLSE</name>
<feature type="compositionally biased region" description="Polar residues" evidence="1">
    <location>
        <begin position="480"/>
        <end position="528"/>
    </location>
</feature>
<accession>A0AAV6RFN0</accession>
<dbReference type="EMBL" id="JAGKHQ010000012">
    <property type="protein sequence ID" value="KAG7502771.1"/>
    <property type="molecule type" value="Genomic_DNA"/>
</dbReference>
<dbReference type="CDD" id="cd00063">
    <property type="entry name" value="FN3"/>
    <property type="match status" value="2"/>
</dbReference>
<dbReference type="Pfam" id="PF21731">
    <property type="entry name" value="TARSH_C"/>
    <property type="match status" value="1"/>
</dbReference>
<gene>
    <name evidence="4" type="ORF">JOB18_026270</name>
</gene>
<feature type="compositionally biased region" description="Low complexity" evidence="1">
    <location>
        <begin position="660"/>
        <end position="671"/>
    </location>
</feature>
<feature type="compositionally biased region" description="Pro residues" evidence="1">
    <location>
        <begin position="846"/>
        <end position="860"/>
    </location>
</feature>
<keyword evidence="2" id="KW-0732">Signal</keyword>
<feature type="compositionally biased region" description="Low complexity" evidence="1">
    <location>
        <begin position="636"/>
        <end position="650"/>
    </location>
</feature>
<feature type="compositionally biased region" description="Low complexity" evidence="1">
    <location>
        <begin position="684"/>
        <end position="710"/>
    </location>
</feature>
<keyword evidence="5" id="KW-1185">Reference proteome</keyword>